<dbReference type="GO" id="GO:0046718">
    <property type="term" value="P:symbiont entry into host cell"/>
    <property type="evidence" value="ECO:0007669"/>
    <property type="project" value="InterPro"/>
</dbReference>
<evidence type="ECO:0000313" key="7">
    <source>
        <dbReference type="Proteomes" id="UP000735456"/>
    </source>
</evidence>
<comment type="caution">
    <text evidence="6">The sequence shown here is derived from an EMBL/GenBank/DDBJ whole genome shotgun (WGS) entry which is preliminary data.</text>
</comment>
<feature type="region of interest" description="Disordered" evidence="3">
    <location>
        <begin position="251"/>
        <end position="272"/>
    </location>
</feature>
<evidence type="ECO:0000256" key="1">
    <source>
        <dbReference type="ARBA" id="ARBA00004328"/>
    </source>
</evidence>
<evidence type="ECO:0000259" key="5">
    <source>
        <dbReference type="Pfam" id="PF21446"/>
    </source>
</evidence>
<feature type="domain" description="Long-tail fiber proximal subunit trimerization" evidence="5">
    <location>
        <begin position="419"/>
        <end position="528"/>
    </location>
</feature>
<evidence type="ECO:0000256" key="3">
    <source>
        <dbReference type="SAM" id="MobiDB-lite"/>
    </source>
</evidence>
<dbReference type="Proteomes" id="UP000735456">
    <property type="component" value="Unassembled WGS sequence"/>
</dbReference>
<name>A0A9P2MNZ8_ECOLX</name>
<accession>A0A9P2MNZ8</accession>
<organism evidence="6 7">
    <name type="scientific">Escherichia coli O8</name>
    <dbReference type="NCBI Taxonomy" id="1010796"/>
    <lineage>
        <taxon>Bacteria</taxon>
        <taxon>Pseudomonadati</taxon>
        <taxon>Pseudomonadota</taxon>
        <taxon>Gammaproteobacteria</taxon>
        <taxon>Enterobacterales</taxon>
        <taxon>Enterobacteriaceae</taxon>
        <taxon>Escherichia</taxon>
    </lineage>
</organism>
<dbReference type="InterPro" id="IPR022225">
    <property type="entry name" value="Phage_tail_fibre_N"/>
</dbReference>
<evidence type="ECO:0000313" key="6">
    <source>
        <dbReference type="EMBL" id="EFO3166137.1"/>
    </source>
</evidence>
<dbReference type="GO" id="GO:0019062">
    <property type="term" value="P:virion attachment to host cell"/>
    <property type="evidence" value="ECO:0007669"/>
    <property type="project" value="InterPro"/>
</dbReference>
<comment type="subcellular location">
    <subcellularLocation>
        <location evidence="1">Virion</location>
    </subcellularLocation>
</comment>
<dbReference type="InterPro" id="IPR005068">
    <property type="entry name" value="Phage_lambda_Stf-r2"/>
</dbReference>
<dbReference type="PANTHER" id="PTHR35191">
    <property type="entry name" value="PROPHAGE SIDE TAIL FIBER PROTEIN HOMOLOG STFQ-RELATED"/>
    <property type="match status" value="1"/>
</dbReference>
<dbReference type="EMBL" id="AATQVU010000020">
    <property type="protein sequence ID" value="EFO3166137.1"/>
    <property type="molecule type" value="Genomic_DNA"/>
</dbReference>
<keyword evidence="2" id="KW-0945">Host-virus interaction</keyword>
<dbReference type="PANTHER" id="PTHR35191:SF1">
    <property type="entry name" value="PROPHAGE SIDE TAIL FIBER PROTEIN HOMOLOG STFQ-RELATED"/>
    <property type="match status" value="1"/>
</dbReference>
<gene>
    <name evidence="6" type="ORF">DP913_14015</name>
</gene>
<sequence>MSTKFRTVITTAGAAKLAAATAPGGRKVNITTMAVGDGGGKLPVPDAGQTGLIHEVWRHALNKISQDKRNSNYIIAELVIPPEVGGFWMRELGLYDDAGTLIAVANMAESYKPTLAEGSGRSQTCRMVIIVSSVASVELTIDTTTVMATQDYVDDKIAEHEQSRRHPDASLTAKGFTQLSNATNSTSETLAATPKAVKAAYDLANGKYTAQDATTARKGLVQLSSATNSMSETLAATPKAVKTVMDETNKKAPLNSPALTGTPTTPTARQGTNNTQIANTAFVMAAIAALVDSSPDALNTLNELAAALGNDPNFATTMTNALAGKQPKDATLTALAGLATAADRFPYFTGNDVASLATLTKVGRDILAKATVTAVIEYLGLQETVNRARNAVQKNGDTLSGGLTFENDSILAWIRNTDWAKIGFKNDADSDTDSYMWFETGDNGNEYFKWRSRQSTTTKDLMNLKWDALYVLVKALFSSEVKISTVNALRIFNSSFGAIFRRSEENLYIIPTRENEGENGDIGPLRPFGINLRTGVVSVGNGARIDGGLALGTNNALGGNSIVLGDNDTGFKQNGDGNLDVYANNVHVMRFVSGSIQSNKTINITGRVNPSDYGNFDSRYVRDIRLGTRVVQTMQKGVMYEKAGHVITGLGIVGEVDGDDPAVFRPIQKYINGTWYNVAQV</sequence>
<dbReference type="InterPro" id="IPR048390">
    <property type="entry name" value="Gp34_trimer"/>
</dbReference>
<proteinExistence type="predicted"/>
<evidence type="ECO:0000259" key="4">
    <source>
        <dbReference type="Pfam" id="PF12571"/>
    </source>
</evidence>
<dbReference type="Pfam" id="PF12571">
    <property type="entry name" value="Phage_tail_fib"/>
    <property type="match status" value="1"/>
</dbReference>
<evidence type="ECO:0000256" key="2">
    <source>
        <dbReference type="ARBA" id="ARBA00022581"/>
    </source>
</evidence>
<dbReference type="Pfam" id="PF03406">
    <property type="entry name" value="Phage_fiber_2"/>
    <property type="match status" value="2"/>
</dbReference>
<reference evidence="6" key="1">
    <citation type="submission" date="2018-06" db="EMBL/GenBank/DDBJ databases">
        <authorList>
            <consortium name="GenomeTrakr network: Whole genome sequencing for foodborne pathogen traceback"/>
        </authorList>
    </citation>
    <scope>NUCLEOTIDE SEQUENCE</scope>
    <source>
        <strain evidence="6">PSU-0700</strain>
    </source>
</reference>
<dbReference type="InterPro" id="IPR051934">
    <property type="entry name" value="Phage_Tail_Fiber_Structural"/>
</dbReference>
<dbReference type="AlphaFoldDB" id="A0A9P2MNZ8"/>
<feature type="domain" description="Phage tail fibre protein N-terminal" evidence="4">
    <location>
        <begin position="1"/>
        <end position="151"/>
    </location>
</feature>
<protein>
    <submittedName>
        <fullName evidence="6">Phage tail protein</fullName>
    </submittedName>
</protein>
<dbReference type="Pfam" id="PF21446">
    <property type="entry name" value="Gp34_trimer"/>
    <property type="match status" value="1"/>
</dbReference>